<dbReference type="Proteomes" id="UP000813385">
    <property type="component" value="Unassembled WGS sequence"/>
</dbReference>
<dbReference type="EMBL" id="JAGPXD010000005">
    <property type="protein sequence ID" value="KAH7354383.1"/>
    <property type="molecule type" value="Genomic_DNA"/>
</dbReference>
<dbReference type="AlphaFoldDB" id="A0A8K0X292"/>
<gene>
    <name evidence="2" type="ORF">B0T11DRAFT_127435</name>
</gene>
<feature type="compositionally biased region" description="Basic and acidic residues" evidence="1">
    <location>
        <begin position="201"/>
        <end position="224"/>
    </location>
</feature>
<evidence type="ECO:0000313" key="2">
    <source>
        <dbReference type="EMBL" id="KAH7354383.1"/>
    </source>
</evidence>
<organism evidence="2 3">
    <name type="scientific">Plectosphaerella cucumerina</name>
    <dbReference type="NCBI Taxonomy" id="40658"/>
    <lineage>
        <taxon>Eukaryota</taxon>
        <taxon>Fungi</taxon>
        <taxon>Dikarya</taxon>
        <taxon>Ascomycota</taxon>
        <taxon>Pezizomycotina</taxon>
        <taxon>Sordariomycetes</taxon>
        <taxon>Hypocreomycetidae</taxon>
        <taxon>Glomerellales</taxon>
        <taxon>Plectosphaerellaceae</taxon>
        <taxon>Plectosphaerella</taxon>
    </lineage>
</organism>
<feature type="region of interest" description="Disordered" evidence="1">
    <location>
        <begin position="169"/>
        <end position="224"/>
    </location>
</feature>
<name>A0A8K0X292_9PEZI</name>
<sequence length="224" mass="24902">MDRLIVSMEMAPLQETGARRRGVCARACLAGTMLHCCCSSMHAPFRLQEGSASAGQMLVEGKRRPDFFERRRCSDAAAFSAPGGFLVQDGLSCLPNLLFFIRMEGRWPSHDKALHGNGDRSSGQTGFDFQELPCERGCAPASVFSFFSLRQTRVIMRVSGCRIGDQYRRARHPARSTADSYKKSPRKLSDRLASAVMARPAGEHVVRRQGFRREDEVRSDGAPE</sequence>
<proteinExistence type="predicted"/>
<protein>
    <submittedName>
        <fullName evidence="2">Uncharacterized protein</fullName>
    </submittedName>
</protein>
<comment type="caution">
    <text evidence="2">The sequence shown here is derived from an EMBL/GenBank/DDBJ whole genome shotgun (WGS) entry which is preliminary data.</text>
</comment>
<reference evidence="2" key="1">
    <citation type="journal article" date="2021" name="Nat. Commun.">
        <title>Genetic determinants of endophytism in the Arabidopsis root mycobiome.</title>
        <authorList>
            <person name="Mesny F."/>
            <person name="Miyauchi S."/>
            <person name="Thiergart T."/>
            <person name="Pickel B."/>
            <person name="Atanasova L."/>
            <person name="Karlsson M."/>
            <person name="Huettel B."/>
            <person name="Barry K.W."/>
            <person name="Haridas S."/>
            <person name="Chen C."/>
            <person name="Bauer D."/>
            <person name="Andreopoulos W."/>
            <person name="Pangilinan J."/>
            <person name="LaButti K."/>
            <person name="Riley R."/>
            <person name="Lipzen A."/>
            <person name="Clum A."/>
            <person name="Drula E."/>
            <person name="Henrissat B."/>
            <person name="Kohler A."/>
            <person name="Grigoriev I.V."/>
            <person name="Martin F.M."/>
            <person name="Hacquard S."/>
        </authorList>
    </citation>
    <scope>NUCLEOTIDE SEQUENCE</scope>
    <source>
        <strain evidence="2">MPI-CAGE-AT-0016</strain>
    </source>
</reference>
<evidence type="ECO:0000256" key="1">
    <source>
        <dbReference type="SAM" id="MobiDB-lite"/>
    </source>
</evidence>
<accession>A0A8K0X292</accession>
<evidence type="ECO:0000313" key="3">
    <source>
        <dbReference type="Proteomes" id="UP000813385"/>
    </source>
</evidence>
<keyword evidence="3" id="KW-1185">Reference proteome</keyword>